<dbReference type="InterPro" id="IPR036663">
    <property type="entry name" value="Fumarylacetoacetase_C_sf"/>
</dbReference>
<comment type="caution">
    <text evidence="3">The sequence shown here is derived from an EMBL/GenBank/DDBJ whole genome shotgun (WGS) entry which is preliminary data.</text>
</comment>
<protein>
    <submittedName>
        <fullName evidence="3">Isomerase/hydrolase</fullName>
    </submittedName>
</protein>
<dbReference type="GO" id="GO:0046872">
    <property type="term" value="F:metal ion binding"/>
    <property type="evidence" value="ECO:0007669"/>
    <property type="project" value="UniProtKB-KW"/>
</dbReference>
<keyword evidence="1" id="KW-0479">Metal-binding</keyword>
<dbReference type="STRING" id="1799789.AX660_16485"/>
<dbReference type="Pfam" id="PF01557">
    <property type="entry name" value="FAA_hydrolase"/>
    <property type="match status" value="1"/>
</dbReference>
<keyword evidence="3" id="KW-0413">Isomerase</keyword>
<dbReference type="InterPro" id="IPR011234">
    <property type="entry name" value="Fumarylacetoacetase-like_C"/>
</dbReference>
<organism evidence="3 4">
    <name type="scientific">Paraglaciecola hydrolytica</name>
    <dbReference type="NCBI Taxonomy" id="1799789"/>
    <lineage>
        <taxon>Bacteria</taxon>
        <taxon>Pseudomonadati</taxon>
        <taxon>Pseudomonadota</taxon>
        <taxon>Gammaproteobacteria</taxon>
        <taxon>Alteromonadales</taxon>
        <taxon>Alteromonadaceae</taxon>
        <taxon>Paraglaciecola</taxon>
    </lineage>
</organism>
<feature type="domain" description="Fumarylacetoacetase-like C-terminal" evidence="2">
    <location>
        <begin position="25"/>
        <end position="225"/>
    </location>
</feature>
<keyword evidence="4" id="KW-1185">Reference proteome</keyword>
<proteinExistence type="predicted"/>
<accession>A0A136A0D0</accession>
<dbReference type="PANTHER" id="PTHR11820">
    <property type="entry name" value="ACYLPYRUVASE"/>
    <property type="match status" value="1"/>
</dbReference>
<dbReference type="SUPFAM" id="SSF56529">
    <property type="entry name" value="FAH"/>
    <property type="match status" value="1"/>
</dbReference>
<reference evidence="4" key="1">
    <citation type="submission" date="2016-02" db="EMBL/GenBank/DDBJ databases">
        <authorList>
            <person name="Schultz-Johansen M."/>
            <person name="Glaring M.A."/>
            <person name="Bech P.K."/>
            <person name="Stougaard P."/>
        </authorList>
    </citation>
    <scope>NUCLEOTIDE SEQUENCE [LARGE SCALE GENOMIC DNA]</scope>
    <source>
        <strain evidence="4">S66</strain>
    </source>
</reference>
<dbReference type="GO" id="GO:0018773">
    <property type="term" value="F:acetylpyruvate hydrolase activity"/>
    <property type="evidence" value="ECO:0007669"/>
    <property type="project" value="TreeGrafter"/>
</dbReference>
<dbReference type="NCBIfam" id="NF007967">
    <property type="entry name" value="PRK10691.1"/>
    <property type="match status" value="1"/>
</dbReference>
<name>A0A136A0D0_9ALTE</name>
<evidence type="ECO:0000313" key="3">
    <source>
        <dbReference type="EMBL" id="KXI28672.1"/>
    </source>
</evidence>
<keyword evidence="3" id="KW-0378">Hydrolase</keyword>
<dbReference type="PANTHER" id="PTHR11820:SF7">
    <property type="entry name" value="ACYLPYRUVASE FAHD1, MITOCHONDRIAL"/>
    <property type="match status" value="1"/>
</dbReference>
<evidence type="ECO:0000256" key="1">
    <source>
        <dbReference type="ARBA" id="ARBA00022723"/>
    </source>
</evidence>
<dbReference type="Gene3D" id="3.90.850.10">
    <property type="entry name" value="Fumarylacetoacetase-like, C-terminal domain"/>
    <property type="match status" value="1"/>
</dbReference>
<gene>
    <name evidence="3" type="ORF">AX660_16485</name>
</gene>
<dbReference type="RefSeq" id="WP_068377814.1">
    <property type="nucleotide sequence ID" value="NZ_LSNE01000006.1"/>
</dbReference>
<evidence type="ECO:0000259" key="2">
    <source>
        <dbReference type="Pfam" id="PF01557"/>
    </source>
</evidence>
<dbReference type="Proteomes" id="UP000070299">
    <property type="component" value="Unassembled WGS sequence"/>
</dbReference>
<dbReference type="EMBL" id="LSNE01000006">
    <property type="protein sequence ID" value="KXI28672.1"/>
    <property type="molecule type" value="Genomic_DNA"/>
</dbReference>
<dbReference type="GO" id="GO:0016853">
    <property type="term" value="F:isomerase activity"/>
    <property type="evidence" value="ECO:0007669"/>
    <property type="project" value="UniProtKB-KW"/>
</dbReference>
<dbReference type="AlphaFoldDB" id="A0A136A0D0"/>
<sequence length="226" mass="24991">MLNTNHSQYIHQAFNGQAIDLPLGKVVCVGRNYLMHIHELNNAVPDKPLLFIKPSTSLVALAEPIEIPQDLGECHNEIELAILISQTLIKASEQQVEQAIWGYGLALDLTLRDVQDSLKRQGHPWERAKAFDGSCPLSPFVLKAQIKDHQNVNFALKVNGQVRQQGNTQDMLVGINALLSEISQTFTLLPGDIVLTGTPKGVGPLYTKDQLEIELHGQFSITTEVK</sequence>
<evidence type="ECO:0000313" key="4">
    <source>
        <dbReference type="Proteomes" id="UP000070299"/>
    </source>
</evidence>